<dbReference type="InterPro" id="IPR001708">
    <property type="entry name" value="YidC/ALB3/OXA1/COX18"/>
</dbReference>
<dbReference type="PANTHER" id="PTHR12428:SF65">
    <property type="entry name" value="CYTOCHROME C OXIDASE ASSEMBLY PROTEIN COX18, MITOCHONDRIAL"/>
    <property type="match status" value="1"/>
</dbReference>
<evidence type="ECO:0000256" key="1">
    <source>
        <dbReference type="ARBA" id="ARBA00004141"/>
    </source>
</evidence>
<evidence type="ECO:0000256" key="2">
    <source>
        <dbReference type="ARBA" id="ARBA00009877"/>
    </source>
</evidence>
<keyword evidence="5 6" id="KW-0472">Membrane</keyword>
<reference evidence="7 8" key="1">
    <citation type="submission" date="2023-10" db="EMBL/GenBank/DDBJ databases">
        <title>Draft genome sequence of Xylaria bambusicola isolate GMP-LS, the root and basal stem rot pathogen of sugarcane in Indonesia.</title>
        <authorList>
            <person name="Selvaraj P."/>
            <person name="Muralishankar V."/>
            <person name="Muruganantham S."/>
            <person name="Sp S."/>
            <person name="Haryani S."/>
            <person name="Lau K.J.X."/>
            <person name="Naqvi N.I."/>
        </authorList>
    </citation>
    <scope>NUCLEOTIDE SEQUENCE [LARGE SCALE GENOMIC DNA]</scope>
    <source>
        <strain evidence="7">GMP-LS</strain>
    </source>
</reference>
<dbReference type="EMBL" id="JAWHQM010000039">
    <property type="protein sequence ID" value="KAK5634212.1"/>
    <property type="molecule type" value="Genomic_DNA"/>
</dbReference>
<keyword evidence="3 6" id="KW-0812">Transmembrane</keyword>
<organism evidence="7 8">
    <name type="scientific">Xylaria bambusicola</name>
    <dbReference type="NCBI Taxonomy" id="326684"/>
    <lineage>
        <taxon>Eukaryota</taxon>
        <taxon>Fungi</taxon>
        <taxon>Dikarya</taxon>
        <taxon>Ascomycota</taxon>
        <taxon>Pezizomycotina</taxon>
        <taxon>Sordariomycetes</taxon>
        <taxon>Xylariomycetidae</taxon>
        <taxon>Xylariales</taxon>
        <taxon>Xylariaceae</taxon>
        <taxon>Xylaria</taxon>
    </lineage>
</organism>
<evidence type="ECO:0000313" key="7">
    <source>
        <dbReference type="EMBL" id="KAK5634212.1"/>
    </source>
</evidence>
<feature type="transmembrane region" description="Helical" evidence="6">
    <location>
        <begin position="78"/>
        <end position="99"/>
    </location>
</feature>
<proteinExistence type="inferred from homology"/>
<evidence type="ECO:0000256" key="4">
    <source>
        <dbReference type="ARBA" id="ARBA00022989"/>
    </source>
</evidence>
<dbReference type="GO" id="GO:0032979">
    <property type="term" value="P:protein insertion into mitochondrial inner membrane from matrix"/>
    <property type="evidence" value="ECO:0007669"/>
    <property type="project" value="TreeGrafter"/>
</dbReference>
<accession>A0AAN7URQ1</accession>
<comment type="subcellular location">
    <subcellularLocation>
        <location evidence="1">Membrane</location>
        <topology evidence="1">Multi-pass membrane protein</topology>
    </subcellularLocation>
</comment>
<dbReference type="PANTHER" id="PTHR12428">
    <property type="entry name" value="OXA1"/>
    <property type="match status" value="1"/>
</dbReference>
<gene>
    <name evidence="7" type="ORF">RRF57_009926</name>
</gene>
<dbReference type="Proteomes" id="UP001305414">
    <property type="component" value="Unassembled WGS sequence"/>
</dbReference>
<keyword evidence="8" id="KW-1185">Reference proteome</keyword>
<evidence type="ECO:0000256" key="5">
    <source>
        <dbReference type="ARBA" id="ARBA00023136"/>
    </source>
</evidence>
<dbReference type="AlphaFoldDB" id="A0AAN7URQ1"/>
<protein>
    <submittedName>
        <fullName evidence="7">Uncharacterized protein</fullName>
    </submittedName>
</protein>
<comment type="caution">
    <text evidence="7">The sequence shown here is derived from an EMBL/GenBank/DDBJ whole genome shotgun (WGS) entry which is preliminary data.</text>
</comment>
<sequence>MRPLLSQSLLQATRNHPSHWLSSHRLRPSCTIITSRISPSPLHSFQHGRRTFHWQSAIGAAIEGTQTLMVSLHTGTQLPWFMIIPLVAVTVGTVFRLPFSVYSQRILQRRGELRSLLQAWNAQLQYNVSREGVPFSSQLSEVKKRQEKILKRIYSKLGLQQWRLWGSILSFPFWLLAIDGVRRLCGGPRGLIGSMITSFNSSSESTAVSKADTISATTPLPSGSVPDPTVIDPALLSSAAETVRTSVVDPALSFEGCLWFTDLTASDPYHILPIALSATLVWNLLPGSRDEFRDRLRVALGRRPQSTRAQTLAGDAQVGFRERISAIFHMSMIGLATLVGPLTMDLPAALHLYWLASSLTNALFARALKHFMPLKQGLLKGCTNNEFIFIRPQRAQRK</sequence>
<comment type="similarity">
    <text evidence="2">Belongs to the OXA1/ALB3/YidC family.</text>
</comment>
<name>A0AAN7URQ1_9PEZI</name>
<evidence type="ECO:0000313" key="8">
    <source>
        <dbReference type="Proteomes" id="UP001305414"/>
    </source>
</evidence>
<dbReference type="GO" id="GO:0033617">
    <property type="term" value="P:mitochondrial respiratory chain complex IV assembly"/>
    <property type="evidence" value="ECO:0007669"/>
    <property type="project" value="TreeGrafter"/>
</dbReference>
<dbReference type="GO" id="GO:0005743">
    <property type="term" value="C:mitochondrial inner membrane"/>
    <property type="evidence" value="ECO:0007669"/>
    <property type="project" value="TreeGrafter"/>
</dbReference>
<evidence type="ECO:0000256" key="3">
    <source>
        <dbReference type="ARBA" id="ARBA00022692"/>
    </source>
</evidence>
<keyword evidence="4 6" id="KW-1133">Transmembrane helix</keyword>
<evidence type="ECO:0000256" key="6">
    <source>
        <dbReference type="SAM" id="Phobius"/>
    </source>
</evidence>
<dbReference type="GO" id="GO:0032977">
    <property type="term" value="F:membrane insertase activity"/>
    <property type="evidence" value="ECO:0007669"/>
    <property type="project" value="InterPro"/>
</dbReference>